<keyword evidence="3" id="KW-1185">Reference proteome</keyword>
<feature type="compositionally biased region" description="Basic and acidic residues" evidence="1">
    <location>
        <begin position="134"/>
        <end position="145"/>
    </location>
</feature>
<protein>
    <recommendedName>
        <fullName evidence="4">Conidiation-specific expression protein</fullName>
    </recommendedName>
</protein>
<evidence type="ECO:0000256" key="1">
    <source>
        <dbReference type="SAM" id="MobiDB-lite"/>
    </source>
</evidence>
<evidence type="ECO:0008006" key="4">
    <source>
        <dbReference type="Google" id="ProtNLM"/>
    </source>
</evidence>
<dbReference type="RefSeq" id="XP_033656273.1">
    <property type="nucleotide sequence ID" value="XM_033793842.1"/>
</dbReference>
<feature type="compositionally biased region" description="Basic and acidic residues" evidence="1">
    <location>
        <begin position="16"/>
        <end position="35"/>
    </location>
</feature>
<feature type="region of interest" description="Disordered" evidence="1">
    <location>
        <begin position="111"/>
        <end position="145"/>
    </location>
</feature>
<gene>
    <name evidence="2" type="ORF">EI97DRAFT_217495</name>
</gene>
<feature type="compositionally biased region" description="Low complexity" evidence="1">
    <location>
        <begin position="39"/>
        <end position="50"/>
    </location>
</feature>
<dbReference type="EMBL" id="ML986487">
    <property type="protein sequence ID" value="KAF2278734.1"/>
    <property type="molecule type" value="Genomic_DNA"/>
</dbReference>
<dbReference type="Proteomes" id="UP000800097">
    <property type="component" value="Unassembled WGS sequence"/>
</dbReference>
<dbReference type="GeneID" id="54547017"/>
<feature type="compositionally biased region" description="Basic and acidic residues" evidence="1">
    <location>
        <begin position="56"/>
        <end position="67"/>
    </location>
</feature>
<accession>A0A6A6JR58</accession>
<evidence type="ECO:0000313" key="2">
    <source>
        <dbReference type="EMBL" id="KAF2278734.1"/>
    </source>
</evidence>
<evidence type="ECO:0000313" key="3">
    <source>
        <dbReference type="Proteomes" id="UP000800097"/>
    </source>
</evidence>
<feature type="region of interest" description="Disordered" evidence="1">
    <location>
        <begin position="1"/>
        <end position="95"/>
    </location>
</feature>
<feature type="compositionally biased region" description="Low complexity" evidence="1">
    <location>
        <begin position="114"/>
        <end position="126"/>
    </location>
</feature>
<reference evidence="2" key="1">
    <citation type="journal article" date="2020" name="Stud. Mycol.">
        <title>101 Dothideomycetes genomes: a test case for predicting lifestyles and emergence of pathogens.</title>
        <authorList>
            <person name="Haridas S."/>
            <person name="Albert R."/>
            <person name="Binder M."/>
            <person name="Bloem J."/>
            <person name="Labutti K."/>
            <person name="Salamov A."/>
            <person name="Andreopoulos B."/>
            <person name="Baker S."/>
            <person name="Barry K."/>
            <person name="Bills G."/>
            <person name="Bluhm B."/>
            <person name="Cannon C."/>
            <person name="Castanera R."/>
            <person name="Culley D."/>
            <person name="Daum C."/>
            <person name="Ezra D."/>
            <person name="Gonzalez J."/>
            <person name="Henrissat B."/>
            <person name="Kuo A."/>
            <person name="Liang C."/>
            <person name="Lipzen A."/>
            <person name="Lutzoni F."/>
            <person name="Magnuson J."/>
            <person name="Mondo S."/>
            <person name="Nolan M."/>
            <person name="Ohm R."/>
            <person name="Pangilinan J."/>
            <person name="Park H.-J."/>
            <person name="Ramirez L."/>
            <person name="Alfaro M."/>
            <person name="Sun H."/>
            <person name="Tritt A."/>
            <person name="Yoshinaga Y."/>
            <person name="Zwiers L.-H."/>
            <person name="Turgeon B."/>
            <person name="Goodwin S."/>
            <person name="Spatafora J."/>
            <person name="Crous P."/>
            <person name="Grigoriev I."/>
        </authorList>
    </citation>
    <scope>NUCLEOTIDE SEQUENCE</scope>
    <source>
        <strain evidence="2">CBS 379.55</strain>
    </source>
</reference>
<sequence>MPTPFFHQKYATQTHKIFETHHTPPQTKDDRRPSDANDLSRTSSASSDMSSPPPQSHDDSPQKSPWHDRRRSSASNRLENFVRPQDAEHTARRASMQDFYAKPGFFGKMWNNWTHGPTTPGTTAPGSKSGASNKEPRDITTLRSE</sequence>
<name>A0A6A6JR58_WESOR</name>
<dbReference type="OrthoDB" id="4158609at2759"/>
<organism evidence="2 3">
    <name type="scientific">Westerdykella ornata</name>
    <dbReference type="NCBI Taxonomy" id="318751"/>
    <lineage>
        <taxon>Eukaryota</taxon>
        <taxon>Fungi</taxon>
        <taxon>Dikarya</taxon>
        <taxon>Ascomycota</taxon>
        <taxon>Pezizomycotina</taxon>
        <taxon>Dothideomycetes</taxon>
        <taxon>Pleosporomycetidae</taxon>
        <taxon>Pleosporales</taxon>
        <taxon>Sporormiaceae</taxon>
        <taxon>Westerdykella</taxon>
    </lineage>
</organism>
<dbReference type="AlphaFoldDB" id="A0A6A6JR58"/>
<proteinExistence type="predicted"/>